<accession>W4UYY1</accession>
<gene>
    <name evidence="1" type="ORF">JCM10512_4148</name>
</gene>
<dbReference type="EMBL" id="BAIV01000030">
    <property type="protein sequence ID" value="GAE85694.1"/>
    <property type="molecule type" value="Genomic_DNA"/>
</dbReference>
<organism evidence="1 2">
    <name type="scientific">Bacteroides reticulotermitis JCM 10512</name>
    <dbReference type="NCBI Taxonomy" id="1445607"/>
    <lineage>
        <taxon>Bacteria</taxon>
        <taxon>Pseudomonadati</taxon>
        <taxon>Bacteroidota</taxon>
        <taxon>Bacteroidia</taxon>
        <taxon>Bacteroidales</taxon>
        <taxon>Bacteroidaceae</taxon>
        <taxon>Bacteroides</taxon>
    </lineage>
</organism>
<sequence length="81" mass="9350">MSVLLAFGLSSCNDWLDVRPETEQREDQQFATYKGFQNADGMLHEFGWSRCIWKSINDESHRIFILFLVFHFAADFGGTIG</sequence>
<protein>
    <submittedName>
        <fullName evidence="1">Uncharacterized protein</fullName>
    </submittedName>
</protein>
<dbReference type="STRING" id="1445607.JCM10512_4148"/>
<keyword evidence="2" id="KW-1185">Reference proteome</keyword>
<evidence type="ECO:0000313" key="1">
    <source>
        <dbReference type="EMBL" id="GAE85694.1"/>
    </source>
</evidence>
<reference evidence="1 2" key="1">
    <citation type="journal article" date="2014" name="Genome Announc.">
        <title>Draft Genome Sequence of Bacteroides reticulotermitis Strain JCM 10512T, Isolated from the Gut of a Termite.</title>
        <authorList>
            <person name="Yuki M."/>
            <person name="Oshima K."/>
            <person name="Suda W."/>
            <person name="Sakamoto M."/>
            <person name="Iida T."/>
            <person name="Hattori M."/>
            <person name="Ohkuma M."/>
        </authorList>
    </citation>
    <scope>NUCLEOTIDE SEQUENCE [LARGE SCALE GENOMIC DNA]</scope>
    <source>
        <strain evidence="1 2">JCM 10512</strain>
    </source>
</reference>
<proteinExistence type="predicted"/>
<dbReference type="Proteomes" id="UP000019131">
    <property type="component" value="Unassembled WGS sequence"/>
</dbReference>
<comment type="caution">
    <text evidence="1">The sequence shown here is derived from an EMBL/GenBank/DDBJ whole genome shotgun (WGS) entry which is preliminary data.</text>
</comment>
<dbReference type="AlphaFoldDB" id="W4UYY1"/>
<evidence type="ECO:0000313" key="2">
    <source>
        <dbReference type="Proteomes" id="UP000019131"/>
    </source>
</evidence>
<name>W4UYY1_9BACE</name>